<proteinExistence type="predicted"/>
<dbReference type="EMBL" id="FQUO01000006">
    <property type="protein sequence ID" value="SHF24017.1"/>
    <property type="molecule type" value="Genomic_DNA"/>
</dbReference>
<organism evidence="7 8">
    <name type="scientific">Cnuella takakiae</name>
    <dbReference type="NCBI Taxonomy" id="1302690"/>
    <lineage>
        <taxon>Bacteria</taxon>
        <taxon>Pseudomonadati</taxon>
        <taxon>Bacteroidota</taxon>
        <taxon>Chitinophagia</taxon>
        <taxon>Chitinophagales</taxon>
        <taxon>Chitinophagaceae</taxon>
        <taxon>Cnuella</taxon>
    </lineage>
</organism>
<reference evidence="7 8" key="1">
    <citation type="submission" date="2016-11" db="EMBL/GenBank/DDBJ databases">
        <authorList>
            <person name="Jaros S."/>
            <person name="Januszkiewicz K."/>
            <person name="Wedrychowicz H."/>
        </authorList>
    </citation>
    <scope>NUCLEOTIDE SEQUENCE [LARGE SCALE GENOMIC DNA]</scope>
    <source>
        <strain evidence="7 8">DSM 26897</strain>
    </source>
</reference>
<dbReference type="Proteomes" id="UP000184368">
    <property type="component" value="Unassembled WGS sequence"/>
</dbReference>
<evidence type="ECO:0000313" key="8">
    <source>
        <dbReference type="Proteomes" id="UP000184368"/>
    </source>
</evidence>
<dbReference type="STRING" id="1302690.BUE76_09665"/>
<dbReference type="PROSITE" id="PS51007">
    <property type="entry name" value="CYTC"/>
    <property type="match status" value="1"/>
</dbReference>
<keyword evidence="1 4" id="KW-0349">Heme</keyword>
<dbReference type="SUPFAM" id="SSF46626">
    <property type="entry name" value="Cytochrome c"/>
    <property type="match status" value="1"/>
</dbReference>
<dbReference type="Gene3D" id="1.10.760.10">
    <property type="entry name" value="Cytochrome c-like domain"/>
    <property type="match status" value="1"/>
</dbReference>
<dbReference type="InterPro" id="IPR036909">
    <property type="entry name" value="Cyt_c-like_dom_sf"/>
</dbReference>
<evidence type="ECO:0000256" key="5">
    <source>
        <dbReference type="SAM" id="SignalP"/>
    </source>
</evidence>
<keyword evidence="3 4" id="KW-0408">Iron</keyword>
<protein>
    <recommendedName>
        <fullName evidence="6">Cytochrome c domain-containing protein</fullName>
    </recommendedName>
</protein>
<evidence type="ECO:0000313" key="7">
    <source>
        <dbReference type="EMBL" id="SHF24017.1"/>
    </source>
</evidence>
<dbReference type="InterPro" id="IPR009056">
    <property type="entry name" value="Cyt_c-like_dom"/>
</dbReference>
<name>A0A1M5A1P1_9BACT</name>
<evidence type="ECO:0000256" key="2">
    <source>
        <dbReference type="ARBA" id="ARBA00022723"/>
    </source>
</evidence>
<dbReference type="GO" id="GO:0046872">
    <property type="term" value="F:metal ion binding"/>
    <property type="evidence" value="ECO:0007669"/>
    <property type="project" value="UniProtKB-KW"/>
</dbReference>
<keyword evidence="5" id="KW-0732">Signal</keyword>
<gene>
    <name evidence="7" type="ORF">SAMN05444008_10674</name>
</gene>
<evidence type="ECO:0000256" key="1">
    <source>
        <dbReference type="ARBA" id="ARBA00022617"/>
    </source>
</evidence>
<feature type="domain" description="Cytochrome c" evidence="6">
    <location>
        <begin position="31"/>
        <end position="118"/>
    </location>
</feature>
<feature type="chain" id="PRO_5012454526" description="Cytochrome c domain-containing protein" evidence="5">
    <location>
        <begin position="26"/>
        <end position="121"/>
    </location>
</feature>
<dbReference type="GO" id="GO:0009055">
    <property type="term" value="F:electron transfer activity"/>
    <property type="evidence" value="ECO:0007669"/>
    <property type="project" value="InterPro"/>
</dbReference>
<feature type="signal peptide" evidence="5">
    <location>
        <begin position="1"/>
        <end position="25"/>
    </location>
</feature>
<dbReference type="PROSITE" id="PS51257">
    <property type="entry name" value="PROKAR_LIPOPROTEIN"/>
    <property type="match status" value="1"/>
</dbReference>
<keyword evidence="2 4" id="KW-0479">Metal-binding</keyword>
<evidence type="ECO:0000256" key="3">
    <source>
        <dbReference type="ARBA" id="ARBA00023004"/>
    </source>
</evidence>
<dbReference type="AlphaFoldDB" id="A0A1M5A1P1"/>
<evidence type="ECO:0000259" key="6">
    <source>
        <dbReference type="PROSITE" id="PS51007"/>
    </source>
</evidence>
<sequence>MPTAMNKRKWTVLLFLVALAGCYQDNEEALAPCVAGEVHYAQVVAVLQGYGCIGCHGTSGASGGVVLQQYSTLKTVADNGRLLGAISHAAGFAPMPQGAAKMSDCDIARIKAWIDAGALEH</sequence>
<dbReference type="GO" id="GO:0020037">
    <property type="term" value="F:heme binding"/>
    <property type="evidence" value="ECO:0007669"/>
    <property type="project" value="InterPro"/>
</dbReference>
<evidence type="ECO:0000256" key="4">
    <source>
        <dbReference type="PROSITE-ProRule" id="PRU00433"/>
    </source>
</evidence>
<keyword evidence="8" id="KW-1185">Reference proteome</keyword>
<accession>A0A1M5A1P1</accession>